<protein>
    <recommendedName>
        <fullName evidence="2">DUF8040 domain-containing protein</fullName>
    </recommendedName>
</protein>
<organism evidence="3">
    <name type="scientific">Setaria italica</name>
    <name type="common">Foxtail millet</name>
    <name type="synonym">Panicum italicum</name>
    <dbReference type="NCBI Taxonomy" id="4555"/>
    <lineage>
        <taxon>Eukaryota</taxon>
        <taxon>Viridiplantae</taxon>
        <taxon>Streptophyta</taxon>
        <taxon>Embryophyta</taxon>
        <taxon>Tracheophyta</taxon>
        <taxon>Spermatophyta</taxon>
        <taxon>Magnoliopsida</taxon>
        <taxon>Liliopsida</taxon>
        <taxon>Poales</taxon>
        <taxon>Poaceae</taxon>
        <taxon>PACMAD clade</taxon>
        <taxon>Panicoideae</taxon>
        <taxon>Panicodae</taxon>
        <taxon>Paniceae</taxon>
        <taxon>Cenchrinae</taxon>
        <taxon>Setaria</taxon>
    </lineage>
</organism>
<reference evidence="3" key="2">
    <citation type="submission" date="2015-07" db="EMBL/GenBank/DDBJ databases">
        <authorList>
            <person name="Noorani M."/>
        </authorList>
    </citation>
    <scope>NUCLEOTIDE SEQUENCE</scope>
    <source>
        <strain evidence="3">Yugu1</strain>
    </source>
</reference>
<sequence length="149" mass="17853">MARLPLSTRTRRRNMALRNMMTSIIVIYYYMWSLLAMAYKRRCLKIKQRIRNIEQRKRNVWLSNLIRNSEAACISQLRMDRRTFYILCEILSDVGGLKATRNMSLEEIVAQFLYTLSHHLKNSTIKEFFFRSESFGCFRWNSYQGNSSN</sequence>
<dbReference type="Pfam" id="PF26138">
    <property type="entry name" value="DUF8040"/>
    <property type="match status" value="1"/>
</dbReference>
<evidence type="ECO:0000313" key="3">
    <source>
        <dbReference type="EMBL" id="RCV18543.1"/>
    </source>
</evidence>
<dbReference type="OrthoDB" id="660876at2759"/>
<evidence type="ECO:0000256" key="1">
    <source>
        <dbReference type="SAM" id="Phobius"/>
    </source>
</evidence>
<feature type="domain" description="DUF8040" evidence="2">
    <location>
        <begin position="57"/>
        <end position="133"/>
    </location>
</feature>
<accession>A0A368QKV0</accession>
<reference evidence="3" key="1">
    <citation type="journal article" date="2012" name="Nat. Biotechnol.">
        <title>Reference genome sequence of the model plant Setaria.</title>
        <authorList>
            <person name="Bennetzen J.L."/>
            <person name="Schmutz J."/>
            <person name="Wang H."/>
            <person name="Percifield R."/>
            <person name="Hawkins J."/>
            <person name="Pontaroli A.C."/>
            <person name="Estep M."/>
            <person name="Feng L."/>
            <person name="Vaughn J.N."/>
            <person name="Grimwood J."/>
            <person name="Jenkins J."/>
            <person name="Barry K."/>
            <person name="Lindquist E."/>
            <person name="Hellsten U."/>
            <person name="Deshpande S."/>
            <person name="Wang X."/>
            <person name="Wu X."/>
            <person name="Mitros T."/>
            <person name="Triplett J."/>
            <person name="Yang X."/>
            <person name="Ye C.Y."/>
            <person name="Mauro-Herrera M."/>
            <person name="Wang L."/>
            <person name="Li P."/>
            <person name="Sharma M."/>
            <person name="Sharma R."/>
            <person name="Ronald P.C."/>
            <person name="Panaud O."/>
            <person name="Kellogg E.A."/>
            <person name="Brutnell T.P."/>
            <person name="Doust A.N."/>
            <person name="Tuskan G.A."/>
            <person name="Rokhsar D."/>
            <person name="Devos K.M."/>
        </authorList>
    </citation>
    <scope>NUCLEOTIDE SEQUENCE [LARGE SCALE GENOMIC DNA]</scope>
    <source>
        <strain evidence="3">Yugu1</strain>
    </source>
</reference>
<dbReference type="EMBL" id="CM003530">
    <property type="protein sequence ID" value="RCV18543.1"/>
    <property type="molecule type" value="Genomic_DNA"/>
</dbReference>
<feature type="transmembrane region" description="Helical" evidence="1">
    <location>
        <begin position="20"/>
        <end position="39"/>
    </location>
</feature>
<keyword evidence="1" id="KW-1133">Transmembrane helix</keyword>
<keyword evidence="1" id="KW-0472">Membrane</keyword>
<dbReference type="AlphaFoldDB" id="A0A368QKV0"/>
<dbReference type="InterPro" id="IPR058353">
    <property type="entry name" value="DUF8040"/>
</dbReference>
<keyword evidence="1" id="KW-0812">Transmembrane</keyword>
<evidence type="ECO:0000259" key="2">
    <source>
        <dbReference type="Pfam" id="PF26138"/>
    </source>
</evidence>
<name>A0A368QKV0_SETIT</name>
<gene>
    <name evidence="3" type="ORF">SETIT_3G309200v2</name>
</gene>
<proteinExistence type="predicted"/>